<feature type="domain" description="Photolyase/cryptochrome alpha/beta" evidence="7">
    <location>
        <begin position="12"/>
        <end position="141"/>
    </location>
</feature>
<accession>A0ABU9T5I9</accession>
<dbReference type="Gene3D" id="3.40.50.620">
    <property type="entry name" value="HUPs"/>
    <property type="match status" value="1"/>
</dbReference>
<comment type="cofactor">
    <cofactor evidence="2">
        <name>FAD</name>
        <dbReference type="ChEBI" id="CHEBI:57692"/>
    </cofactor>
</comment>
<dbReference type="Proteomes" id="UP001477870">
    <property type="component" value="Unassembled WGS sequence"/>
</dbReference>
<evidence type="ECO:0000259" key="7">
    <source>
        <dbReference type="PROSITE" id="PS51645"/>
    </source>
</evidence>
<proteinExistence type="inferred from homology"/>
<dbReference type="RefSeq" id="WP_342847901.1">
    <property type="nucleotide sequence ID" value="NZ_JBBMQO010000003.1"/>
</dbReference>
<keyword evidence="4 6" id="KW-0274">FAD</keyword>
<gene>
    <name evidence="8" type="ORF">WNY59_07260</name>
</gene>
<dbReference type="GO" id="GO:0003904">
    <property type="term" value="F:deoxyribodipyrimidine photo-lyase activity"/>
    <property type="evidence" value="ECO:0007669"/>
    <property type="project" value="UniProtKB-EC"/>
</dbReference>
<organism evidence="8 9">
    <name type="scientific">Ahrensia kielensis</name>
    <dbReference type="NCBI Taxonomy" id="76980"/>
    <lineage>
        <taxon>Bacteria</taxon>
        <taxon>Pseudomonadati</taxon>
        <taxon>Pseudomonadota</taxon>
        <taxon>Alphaproteobacteria</taxon>
        <taxon>Hyphomicrobiales</taxon>
        <taxon>Ahrensiaceae</taxon>
        <taxon>Ahrensia</taxon>
    </lineage>
</organism>
<evidence type="ECO:0000256" key="3">
    <source>
        <dbReference type="ARBA" id="ARBA00022630"/>
    </source>
</evidence>
<name>A0ABU9T5I9_9HYPH</name>
<dbReference type="InterPro" id="IPR006050">
    <property type="entry name" value="DNA_photolyase_N"/>
</dbReference>
<keyword evidence="8" id="KW-0456">Lyase</keyword>
<evidence type="ECO:0000256" key="4">
    <source>
        <dbReference type="ARBA" id="ARBA00022827"/>
    </source>
</evidence>
<evidence type="ECO:0000256" key="1">
    <source>
        <dbReference type="ARBA" id="ARBA00001932"/>
    </source>
</evidence>
<dbReference type="PROSITE" id="PS51645">
    <property type="entry name" value="PHR_CRY_ALPHA_BETA"/>
    <property type="match status" value="1"/>
</dbReference>
<evidence type="ECO:0000313" key="9">
    <source>
        <dbReference type="Proteomes" id="UP001477870"/>
    </source>
</evidence>
<comment type="cofactor">
    <cofactor evidence="1">
        <name>(6R)-5,10-methylene-5,6,7,8-tetrahydrofolate</name>
        <dbReference type="ChEBI" id="CHEBI:15636"/>
    </cofactor>
</comment>
<sequence>MPTATNPSLPDGPIIVWFRNDLRIADNAALLKAAQSNQEVICLYILDEDADETTHYGGAQLWWLHHSLIALSKSLEAIGAELILKRGSPNKIIKSLIDDTGAQTVLWNRRYTTSHIKCDTELKCELTNDGIEVISFDGALLHEPTKLRTGSGGPYKVYTPFWRALSGMDEPRDPAPKPQALKPYSKTIKSDSLDDWALLPTKPDWSGGISDEWTPGEQGALERLDDFLDGPINDYKEGRDFPAKHDTSKLSPHLTFGEISPYQIWSEVNAKHGTHTPNKETFRKEVVWREFAYHLLVNFEDLKNKNYNSQFDDFPWHSSKKHLAAWQQGKTGYPIVDAGMRQLWQTGWMHNRVRMIVASFLVKHLLIDWREGEKWFWDTLVDADPASNTASWQWVAGSGADASPYFRIFNPILQGEKFDKLGTYVKLYCPELRDVPEKYIHKPWEAPEKILKNAGVTLGDTYPNPVVDHKTARERALAAYQTMRKSTG</sequence>
<keyword evidence="3 6" id="KW-0285">Flavoprotein</keyword>
<dbReference type="InterPro" id="IPR036134">
    <property type="entry name" value="Crypto/Photolyase_FAD-like_sf"/>
</dbReference>
<dbReference type="InterPro" id="IPR014729">
    <property type="entry name" value="Rossmann-like_a/b/a_fold"/>
</dbReference>
<dbReference type="InterPro" id="IPR002081">
    <property type="entry name" value="Cryptochrome/DNA_photolyase_1"/>
</dbReference>
<evidence type="ECO:0000313" key="8">
    <source>
        <dbReference type="EMBL" id="MEM5501387.1"/>
    </source>
</evidence>
<protein>
    <submittedName>
        <fullName evidence="8">Deoxyribodipyrimidine photo-lyase</fullName>
        <ecNumber evidence="8">4.1.99.3</ecNumber>
    </submittedName>
</protein>
<dbReference type="Gene3D" id="1.25.40.80">
    <property type="match status" value="1"/>
</dbReference>
<dbReference type="Gene3D" id="1.10.579.10">
    <property type="entry name" value="DNA Cyclobutane Dipyrimidine Photolyase, subunit A, domain 3"/>
    <property type="match status" value="1"/>
</dbReference>
<dbReference type="EMBL" id="JBBMQO010000003">
    <property type="protein sequence ID" value="MEM5501387.1"/>
    <property type="molecule type" value="Genomic_DNA"/>
</dbReference>
<dbReference type="SUPFAM" id="SSF52425">
    <property type="entry name" value="Cryptochrome/photolyase, N-terminal domain"/>
    <property type="match status" value="1"/>
</dbReference>
<dbReference type="InterPro" id="IPR036155">
    <property type="entry name" value="Crypto/Photolyase_N_sf"/>
</dbReference>
<keyword evidence="9" id="KW-1185">Reference proteome</keyword>
<dbReference type="PRINTS" id="PR00147">
    <property type="entry name" value="DNAPHOTLYASE"/>
</dbReference>
<dbReference type="Pfam" id="PF03441">
    <property type="entry name" value="FAD_binding_7"/>
    <property type="match status" value="1"/>
</dbReference>
<dbReference type="InterPro" id="IPR018394">
    <property type="entry name" value="DNA_photolyase_1_CS_C"/>
</dbReference>
<reference evidence="8 9" key="1">
    <citation type="submission" date="2024-03" db="EMBL/GenBank/DDBJ databases">
        <title>Community enrichment and isolation of bacterial strains for fucoidan degradation.</title>
        <authorList>
            <person name="Sichert A."/>
        </authorList>
    </citation>
    <scope>NUCLEOTIDE SEQUENCE [LARGE SCALE GENOMIC DNA]</scope>
    <source>
        <strain evidence="8 9">AS62</strain>
    </source>
</reference>
<comment type="caution">
    <text evidence="8">The sequence shown here is derived from an EMBL/GenBank/DDBJ whole genome shotgun (WGS) entry which is preliminary data.</text>
</comment>
<dbReference type="InterPro" id="IPR005101">
    <property type="entry name" value="Cryptochr/Photolyase_FAD-bd"/>
</dbReference>
<dbReference type="PROSITE" id="PS00691">
    <property type="entry name" value="DNA_PHOTOLYASES_1_2"/>
    <property type="match status" value="1"/>
</dbReference>
<comment type="similarity">
    <text evidence="6">Belongs to the DNA photolyase family.</text>
</comment>
<dbReference type="Pfam" id="PF00875">
    <property type="entry name" value="DNA_photolyase"/>
    <property type="match status" value="1"/>
</dbReference>
<dbReference type="PANTHER" id="PTHR11455">
    <property type="entry name" value="CRYPTOCHROME"/>
    <property type="match status" value="1"/>
</dbReference>
<dbReference type="EC" id="4.1.99.3" evidence="8"/>
<evidence type="ECO:0000256" key="6">
    <source>
        <dbReference type="RuleBase" id="RU004182"/>
    </source>
</evidence>
<dbReference type="SUPFAM" id="SSF48173">
    <property type="entry name" value="Cryptochrome/photolyase FAD-binding domain"/>
    <property type="match status" value="1"/>
</dbReference>
<evidence type="ECO:0000256" key="2">
    <source>
        <dbReference type="ARBA" id="ARBA00001974"/>
    </source>
</evidence>
<dbReference type="PROSITE" id="PS00394">
    <property type="entry name" value="DNA_PHOTOLYASES_1_1"/>
    <property type="match status" value="1"/>
</dbReference>
<keyword evidence="5 6" id="KW-0157">Chromophore</keyword>
<dbReference type="PANTHER" id="PTHR11455:SF9">
    <property type="entry name" value="CRYPTOCHROME CIRCADIAN CLOCK 5 ISOFORM X1"/>
    <property type="match status" value="1"/>
</dbReference>
<evidence type="ECO:0000256" key="5">
    <source>
        <dbReference type="ARBA" id="ARBA00022991"/>
    </source>
</evidence>